<gene>
    <name evidence="1" type="ORF">Calla_2422</name>
</gene>
<protein>
    <submittedName>
        <fullName evidence="1">Uncharacterized protein</fullName>
    </submittedName>
</protein>
<dbReference type="HOGENOM" id="CLU_2477511_0_0_9"/>
<dbReference type="KEGG" id="clc:Calla_2422"/>
<accession>G2PYM9</accession>
<dbReference type="EMBL" id="CP003001">
    <property type="protein sequence ID" value="AEM74948.1"/>
    <property type="molecule type" value="Genomic_DNA"/>
</dbReference>
<proteinExistence type="predicted"/>
<dbReference type="Proteomes" id="UP000009257">
    <property type="component" value="Chromosome"/>
</dbReference>
<name>G2PYM9_9FIRM</name>
<organism evidence="1 2">
    <name type="scientific">Caldicellulosiruptor acetigenus 6A</name>
    <dbReference type="NCBI Taxonomy" id="632516"/>
    <lineage>
        <taxon>Bacteria</taxon>
        <taxon>Bacillati</taxon>
        <taxon>Bacillota</taxon>
        <taxon>Bacillota incertae sedis</taxon>
        <taxon>Caldicellulosiruptorales</taxon>
        <taxon>Caldicellulosiruptoraceae</taxon>
        <taxon>Caldicellulosiruptor</taxon>
    </lineage>
</organism>
<evidence type="ECO:0000313" key="1">
    <source>
        <dbReference type="EMBL" id="AEM74948.1"/>
    </source>
</evidence>
<sequence>MVKVTALWCVVVSIPKGEATNYEHCNYARQQSKFQSPKGRLQTKQLKKFWTGQGSFNPQRGGYKLERWGVFKWMGNRFQSPKGRLQT</sequence>
<evidence type="ECO:0000313" key="2">
    <source>
        <dbReference type="Proteomes" id="UP000009257"/>
    </source>
</evidence>
<reference evidence="1 2" key="1">
    <citation type="submission" date="2011-08" db="EMBL/GenBank/DDBJ databases">
        <title>Complete sequence of Caldicellulosiruptor lactoaceticus 6A.</title>
        <authorList>
            <consortium name="US DOE Joint Genome Institute"/>
            <person name="Lucas S."/>
            <person name="Han J."/>
            <person name="Lapidus A."/>
            <person name="Cheng J.-F."/>
            <person name="Goodwin L."/>
            <person name="Pitluck S."/>
            <person name="Peters L."/>
            <person name="Davenport K."/>
            <person name="Detter J.C."/>
            <person name="Han C."/>
            <person name="Tapia R."/>
            <person name="Land M."/>
            <person name="Hauser L."/>
            <person name="Kyrpides N."/>
            <person name="Ivanova N."/>
            <person name="Ovchinnikova G."/>
            <person name="Pagani I."/>
            <person name="Blumer-Schuette S.E."/>
            <person name="Kelly R.M."/>
            <person name="Woyke T."/>
        </authorList>
    </citation>
    <scope>NUCLEOTIDE SEQUENCE [LARGE SCALE GENOMIC DNA]</scope>
    <source>
        <strain evidence="1 2">6A</strain>
    </source>
</reference>
<dbReference type="AlphaFoldDB" id="G2PYM9"/>